<accession>A0A9E7F8E5</accession>
<sequence length="236" mass="26519">MHGGPWPDSSSGDFVSLFAAVPSFIQYFYGMIEAVVMYEETNQEKLAVKCLLADVNHMNSSVLIDTVMPDNGFSKEGCQSEHMLLSIHQFCPPHISCKMATDEQVGKSATRSGLIDDMLQATKVTAAETQALADEHRSHESLPQECDRLRVRPSYEATYMWWIPVMLTDYLMQCFHEPAVEAKETTPIRARQQATDGMGTVYRGLDADLRAALPRIQVKLYLRWISVISLGLAWNL</sequence>
<keyword evidence="2" id="KW-1185">Reference proteome</keyword>
<reference evidence="1" key="1">
    <citation type="submission" date="2022-05" db="EMBL/GenBank/DDBJ databases">
        <title>The Musa troglodytarum L. genome provides insights into the mechanism of non-climacteric behaviour and enrichment of carotenoids.</title>
        <authorList>
            <person name="Wang J."/>
        </authorList>
    </citation>
    <scope>NUCLEOTIDE SEQUENCE</scope>
    <source>
        <tissue evidence="1">Leaf</tissue>
    </source>
</reference>
<organism evidence="1 2">
    <name type="scientific">Musa troglodytarum</name>
    <name type="common">fe'i banana</name>
    <dbReference type="NCBI Taxonomy" id="320322"/>
    <lineage>
        <taxon>Eukaryota</taxon>
        <taxon>Viridiplantae</taxon>
        <taxon>Streptophyta</taxon>
        <taxon>Embryophyta</taxon>
        <taxon>Tracheophyta</taxon>
        <taxon>Spermatophyta</taxon>
        <taxon>Magnoliopsida</taxon>
        <taxon>Liliopsida</taxon>
        <taxon>Zingiberales</taxon>
        <taxon>Musaceae</taxon>
        <taxon>Musa</taxon>
    </lineage>
</organism>
<gene>
    <name evidence="1" type="ORF">MUK42_27967</name>
</gene>
<protein>
    <submittedName>
        <fullName evidence="1">Uncharacterized protein</fullName>
    </submittedName>
</protein>
<evidence type="ECO:0000313" key="2">
    <source>
        <dbReference type="Proteomes" id="UP001055439"/>
    </source>
</evidence>
<dbReference type="AlphaFoldDB" id="A0A9E7F8E5"/>
<name>A0A9E7F8E5_9LILI</name>
<dbReference type="EMBL" id="CP097504">
    <property type="protein sequence ID" value="URD90562.1"/>
    <property type="molecule type" value="Genomic_DNA"/>
</dbReference>
<dbReference type="Proteomes" id="UP001055439">
    <property type="component" value="Chromosome 2"/>
</dbReference>
<proteinExistence type="predicted"/>
<evidence type="ECO:0000313" key="1">
    <source>
        <dbReference type="EMBL" id="URD90562.1"/>
    </source>
</evidence>